<dbReference type="RefSeq" id="WP_060800038.1">
    <property type="nucleotide sequence ID" value="NZ_JASORO010000006.1"/>
</dbReference>
<dbReference type="PANTHER" id="PTHR33221:SF2">
    <property type="entry name" value="TRANSCRIPTIONAL REGULATOR"/>
    <property type="match status" value="1"/>
</dbReference>
<dbReference type="Proteomes" id="UP000070174">
    <property type="component" value="Unassembled WGS sequence"/>
</dbReference>
<dbReference type="PROSITE" id="PS01332">
    <property type="entry name" value="HTH_RRF2_1"/>
    <property type="match status" value="1"/>
</dbReference>
<protein>
    <submittedName>
        <fullName evidence="1">Transcriptional regulator, Rrf2 family</fullName>
    </submittedName>
</protein>
<evidence type="ECO:0000313" key="2">
    <source>
        <dbReference type="Proteomes" id="UP000070174"/>
    </source>
</evidence>
<name>A0A133PP55_9FIRM</name>
<gene>
    <name evidence="1" type="ORF">HMPREF3229_00856</name>
</gene>
<dbReference type="InterPro" id="IPR036388">
    <property type="entry name" value="WH-like_DNA-bd_sf"/>
</dbReference>
<dbReference type="InterPro" id="IPR000944">
    <property type="entry name" value="Tscrpt_reg_Rrf2"/>
</dbReference>
<dbReference type="InterPro" id="IPR036390">
    <property type="entry name" value="WH_DNA-bd_sf"/>
</dbReference>
<accession>A0A133PP55</accession>
<dbReference type="AlphaFoldDB" id="A0A133PP55"/>
<dbReference type="NCBIfam" id="TIGR00738">
    <property type="entry name" value="rrf2_super"/>
    <property type="match status" value="1"/>
</dbReference>
<proteinExistence type="predicted"/>
<dbReference type="InterPro" id="IPR030489">
    <property type="entry name" value="TR_Rrf2-type_CS"/>
</dbReference>
<dbReference type="Gene3D" id="1.10.10.10">
    <property type="entry name" value="Winged helix-like DNA-binding domain superfamily/Winged helix DNA-binding domain"/>
    <property type="match status" value="1"/>
</dbReference>
<sequence>MRITQETDYAFRIVSYLAENEGKVVGAPQIAESEGVTKRFTLRILRKLNLAGITDAKRGSKGGYFLKKAKEEITMYDILVAVDGPIVINRCLQKEDSFCSKHPDEDRRSCKFHLALAGMQSNIIKMFKSQTIDKFI</sequence>
<dbReference type="PROSITE" id="PS51197">
    <property type="entry name" value="HTH_RRF2_2"/>
    <property type="match status" value="1"/>
</dbReference>
<dbReference type="EMBL" id="LRQE01000025">
    <property type="protein sequence ID" value="KXA30393.1"/>
    <property type="molecule type" value="Genomic_DNA"/>
</dbReference>
<dbReference type="PANTHER" id="PTHR33221">
    <property type="entry name" value="WINGED HELIX-TURN-HELIX TRANSCRIPTIONAL REGULATOR, RRF2 FAMILY"/>
    <property type="match status" value="1"/>
</dbReference>
<dbReference type="SUPFAM" id="SSF46785">
    <property type="entry name" value="Winged helix' DNA-binding domain"/>
    <property type="match status" value="1"/>
</dbReference>
<dbReference type="PATRIC" id="fig|54005.3.peg.841"/>
<dbReference type="GO" id="GO:0003700">
    <property type="term" value="F:DNA-binding transcription factor activity"/>
    <property type="evidence" value="ECO:0007669"/>
    <property type="project" value="TreeGrafter"/>
</dbReference>
<dbReference type="GO" id="GO:0005829">
    <property type="term" value="C:cytosol"/>
    <property type="evidence" value="ECO:0007669"/>
    <property type="project" value="TreeGrafter"/>
</dbReference>
<evidence type="ECO:0000313" key="1">
    <source>
        <dbReference type="EMBL" id="KXA30393.1"/>
    </source>
</evidence>
<dbReference type="Pfam" id="PF02082">
    <property type="entry name" value="Rrf2"/>
    <property type="match status" value="1"/>
</dbReference>
<reference evidence="1 2" key="1">
    <citation type="submission" date="2016-01" db="EMBL/GenBank/DDBJ databases">
        <authorList>
            <person name="Oliw E.H."/>
        </authorList>
    </citation>
    <scope>NUCLEOTIDE SEQUENCE [LARGE SCALE GENOMIC DNA]</scope>
    <source>
        <strain evidence="1 2">CMW7756A</strain>
    </source>
</reference>
<organism evidence="1">
    <name type="scientific">Peptoniphilus harei</name>
    <dbReference type="NCBI Taxonomy" id="54005"/>
    <lineage>
        <taxon>Bacteria</taxon>
        <taxon>Bacillati</taxon>
        <taxon>Bacillota</taxon>
        <taxon>Tissierellia</taxon>
        <taxon>Tissierellales</taxon>
        <taxon>Peptoniphilaceae</taxon>
        <taxon>Peptoniphilus</taxon>
    </lineage>
</organism>
<comment type="caution">
    <text evidence="1">The sequence shown here is derived from an EMBL/GenBank/DDBJ whole genome shotgun (WGS) entry which is preliminary data.</text>
</comment>